<dbReference type="PROSITE" id="PS50600">
    <property type="entry name" value="ULP_PROTEASE"/>
    <property type="match status" value="1"/>
</dbReference>
<gene>
    <name evidence="6" type="ORF">RND81_12G064900</name>
</gene>
<feature type="compositionally biased region" description="Polar residues" evidence="4">
    <location>
        <begin position="348"/>
        <end position="357"/>
    </location>
</feature>
<keyword evidence="3" id="KW-0378">Hydrolase</keyword>
<dbReference type="InterPro" id="IPR003653">
    <property type="entry name" value="Peptidase_C48_C"/>
</dbReference>
<evidence type="ECO:0000313" key="6">
    <source>
        <dbReference type="EMBL" id="KAK9671934.1"/>
    </source>
</evidence>
<dbReference type="EMBL" id="JBDFQZ010000012">
    <property type="protein sequence ID" value="KAK9671934.1"/>
    <property type="molecule type" value="Genomic_DNA"/>
</dbReference>
<comment type="similarity">
    <text evidence="1">Belongs to the peptidase C48 family.</text>
</comment>
<accession>A0AAW1H795</accession>
<evidence type="ECO:0000256" key="2">
    <source>
        <dbReference type="ARBA" id="ARBA00022670"/>
    </source>
</evidence>
<keyword evidence="2" id="KW-0645">Protease</keyword>
<organism evidence="6 7">
    <name type="scientific">Saponaria officinalis</name>
    <name type="common">Common soapwort</name>
    <name type="synonym">Lychnis saponaria</name>
    <dbReference type="NCBI Taxonomy" id="3572"/>
    <lineage>
        <taxon>Eukaryota</taxon>
        <taxon>Viridiplantae</taxon>
        <taxon>Streptophyta</taxon>
        <taxon>Embryophyta</taxon>
        <taxon>Tracheophyta</taxon>
        <taxon>Spermatophyta</taxon>
        <taxon>Magnoliopsida</taxon>
        <taxon>eudicotyledons</taxon>
        <taxon>Gunneridae</taxon>
        <taxon>Pentapetalae</taxon>
        <taxon>Caryophyllales</taxon>
        <taxon>Caryophyllaceae</taxon>
        <taxon>Caryophylleae</taxon>
        <taxon>Saponaria</taxon>
    </lineage>
</organism>
<dbReference type="Gene3D" id="3.40.395.10">
    <property type="entry name" value="Adenoviral Proteinase, Chain A"/>
    <property type="match status" value="1"/>
</dbReference>
<dbReference type="Pfam" id="PF02902">
    <property type="entry name" value="Peptidase_C48"/>
    <property type="match status" value="1"/>
</dbReference>
<dbReference type="InterPro" id="IPR058352">
    <property type="entry name" value="DUF8039"/>
</dbReference>
<feature type="region of interest" description="Disordered" evidence="4">
    <location>
        <begin position="340"/>
        <end position="383"/>
    </location>
</feature>
<dbReference type="SUPFAM" id="SSF54001">
    <property type="entry name" value="Cysteine proteinases"/>
    <property type="match status" value="1"/>
</dbReference>
<dbReference type="Pfam" id="PF26133">
    <property type="entry name" value="DUF8039"/>
    <property type="match status" value="1"/>
</dbReference>
<dbReference type="Proteomes" id="UP001443914">
    <property type="component" value="Unassembled WGS sequence"/>
</dbReference>
<name>A0AAW1H795_SAPOF</name>
<evidence type="ECO:0000256" key="4">
    <source>
        <dbReference type="SAM" id="MobiDB-lite"/>
    </source>
</evidence>
<proteinExistence type="inferred from homology"/>
<sequence length="684" mass="77861">MRKDPPVKYSGISEDDWNKFKATRVSERFKAISKRNRDNIAKKNSIYYGSRGGYRLIEDILEKETRKEEIKRRYLKCKKRHLNVIKHINKHNSNTFNTFLEEVLKEVAEGKFVPTGREDILARAIGRPEHPGRLRGVPLHVGVTKYFGKTSPPKKKRKTGGKYTDQMVQLLASVILKMNAGGKPSGEELKLMEDIIKKGKKQEEVVNEEEAAKTDMMVVDEKEVDVEKVSREVTGIPSEAEKVTKRGAVLTHPSFDKPVRVARALVYIHDSSTKVTVHSVPLLKNHRKVVIGQIHPEYENLKLPVPVGDELTVLKDAVNSFVQWPCQHIYFPKQATNKMSNEDDSIPITRSDSSPKIQGTEKAANEDSRAIPSTSATSSAKIQVEDADVGTSSVVPKSHVFPPLKEVRSLSSRPEYCGNKYKEKVRTMTMQALYDIAGIQIRTEQLIIVPLDKEVLGKEVQSMVSWEILIIWAGLLEIDVQHFYAWIKYLSTRVIVENNIPGDNYGFMCPSVLSMHINIFEYEDRVDYIARQLATGKKLLLALYNEKGSHWVLAAIMPAKKQVFWLDSMHGQPTEIFKKLIHNAFTKTAMMDGSLQKESDTSPTFITISGVPRQPDGVQCGYYVCRFMLEIIIRRYIVIPGRYNIINQPQISEYTNQQIDEVRDFLGKFILEYVPTVPELMIKK</sequence>
<feature type="compositionally biased region" description="Polar residues" evidence="4">
    <location>
        <begin position="371"/>
        <end position="381"/>
    </location>
</feature>
<protein>
    <recommendedName>
        <fullName evidence="5">Ubiquitin-like protease family profile domain-containing protein</fullName>
    </recommendedName>
</protein>
<evidence type="ECO:0000313" key="7">
    <source>
        <dbReference type="Proteomes" id="UP001443914"/>
    </source>
</evidence>
<dbReference type="GO" id="GO:0008234">
    <property type="term" value="F:cysteine-type peptidase activity"/>
    <property type="evidence" value="ECO:0007669"/>
    <property type="project" value="InterPro"/>
</dbReference>
<feature type="domain" description="Ubiquitin-like protease family profile" evidence="5">
    <location>
        <begin position="453"/>
        <end position="631"/>
    </location>
</feature>
<keyword evidence="7" id="KW-1185">Reference proteome</keyword>
<evidence type="ECO:0000256" key="1">
    <source>
        <dbReference type="ARBA" id="ARBA00005234"/>
    </source>
</evidence>
<dbReference type="PANTHER" id="PTHR33018:SF31">
    <property type="entry name" value="TRANSPOSASE, PTTA_EN_SPM, PLANT"/>
    <property type="match status" value="1"/>
</dbReference>
<evidence type="ECO:0000256" key="3">
    <source>
        <dbReference type="ARBA" id="ARBA00022801"/>
    </source>
</evidence>
<dbReference type="InterPro" id="IPR038765">
    <property type="entry name" value="Papain-like_cys_pep_sf"/>
</dbReference>
<reference evidence="6" key="1">
    <citation type="submission" date="2024-03" db="EMBL/GenBank/DDBJ databases">
        <title>WGS assembly of Saponaria officinalis var. Norfolk2.</title>
        <authorList>
            <person name="Jenkins J."/>
            <person name="Shu S."/>
            <person name="Grimwood J."/>
            <person name="Barry K."/>
            <person name="Goodstein D."/>
            <person name="Schmutz J."/>
            <person name="Leebens-Mack J."/>
            <person name="Osbourn A."/>
        </authorList>
    </citation>
    <scope>NUCLEOTIDE SEQUENCE [LARGE SCALE GENOMIC DNA]</scope>
    <source>
        <strain evidence="6">JIC</strain>
    </source>
</reference>
<evidence type="ECO:0000259" key="5">
    <source>
        <dbReference type="PROSITE" id="PS50600"/>
    </source>
</evidence>
<dbReference type="GO" id="GO:0006508">
    <property type="term" value="P:proteolysis"/>
    <property type="evidence" value="ECO:0007669"/>
    <property type="project" value="UniProtKB-KW"/>
</dbReference>
<comment type="caution">
    <text evidence="6">The sequence shown here is derived from an EMBL/GenBank/DDBJ whole genome shotgun (WGS) entry which is preliminary data.</text>
</comment>
<dbReference type="AlphaFoldDB" id="A0AAW1H795"/>
<dbReference type="PANTHER" id="PTHR33018">
    <property type="entry name" value="OS10G0338966 PROTEIN-RELATED"/>
    <property type="match status" value="1"/>
</dbReference>